<evidence type="ECO:0000256" key="8">
    <source>
        <dbReference type="ARBA" id="ARBA00023180"/>
    </source>
</evidence>
<keyword evidence="16" id="KW-1185">Reference proteome</keyword>
<evidence type="ECO:0000259" key="14">
    <source>
        <dbReference type="Pfam" id="PF00150"/>
    </source>
</evidence>
<dbReference type="InterPro" id="IPR050386">
    <property type="entry name" value="Glycosyl_hydrolase_5"/>
</dbReference>
<evidence type="ECO:0000256" key="5">
    <source>
        <dbReference type="ARBA" id="ARBA00022968"/>
    </source>
</evidence>
<accession>A0ABT7V8N8</accession>
<reference evidence="16" key="1">
    <citation type="submission" date="2023-06" db="EMBL/GenBank/DDBJ databases">
        <title>Identification and characterization of horizontal gene transfer across gut microbiota members of farm animals based on homology search.</title>
        <authorList>
            <person name="Zeman M."/>
            <person name="Kubasova T."/>
            <person name="Jahodarova E."/>
            <person name="Nykrynova M."/>
            <person name="Rychlik I."/>
        </authorList>
    </citation>
    <scope>NUCLEOTIDE SEQUENCE [LARGE SCALE GENOMIC DNA]</scope>
    <source>
        <strain evidence="16">154_Feed</strain>
    </source>
</reference>
<evidence type="ECO:0000256" key="1">
    <source>
        <dbReference type="ARBA" id="ARBA00004401"/>
    </source>
</evidence>
<keyword evidence="3" id="KW-0812">Transmembrane</keyword>
<keyword evidence="9 13" id="KW-0326">Glycosidase</keyword>
<gene>
    <name evidence="15" type="ORF">QUW28_05060</name>
</gene>
<evidence type="ECO:0000256" key="7">
    <source>
        <dbReference type="ARBA" id="ARBA00023136"/>
    </source>
</evidence>
<sequence length="354" mass="39766">MAERIHGVNLSGWFIPEPWVTPSLFAATGASNETELQAALGATTYNEHVRQHYETFISEDDFRRMSAIGLNAVRLQIPWYAFGSQGESEIYIPVVDYIDRAFEWSEKYGMSVLLDLATVPGGQGDSNDTASTPRSTADWHSSANGRHIALSVLERLATRYGSRPNLLGIELLDSPIMSVRKNIFTMTEGIPSHYLRNFYRDAYELVRMHMDEDKMVVFSASGHPGAWKHFMRGSQYANVCMDVHLYHYRDETAQDITGPRGLSSAIARNRRLIHEARQAGFPVIVGEWSGAAVFANASVTPEGRAAYERVFISNQLASFGDARGWFFQTWKTERRIAAWDARVALGSLERAMLD</sequence>
<keyword evidence="8" id="KW-0325">Glycoprotein</keyword>
<evidence type="ECO:0000256" key="4">
    <source>
        <dbReference type="ARBA" id="ARBA00022801"/>
    </source>
</evidence>
<keyword evidence="6" id="KW-1133">Transmembrane helix</keyword>
<keyword evidence="5" id="KW-0735">Signal-anchor</keyword>
<feature type="domain" description="Glycoside hydrolase family 5" evidence="14">
    <location>
        <begin position="52"/>
        <end position="291"/>
    </location>
</feature>
<dbReference type="PANTHER" id="PTHR31297:SF34">
    <property type="entry name" value="GLUCAN 1,3-BETA-GLUCOSIDASE 2"/>
    <property type="match status" value="1"/>
</dbReference>
<dbReference type="Pfam" id="PF00150">
    <property type="entry name" value="Cellulase"/>
    <property type="match status" value="1"/>
</dbReference>
<comment type="similarity">
    <text evidence="13">Belongs to the glycosyl hydrolase 5 (cellulase A) family.</text>
</comment>
<dbReference type="Gene3D" id="3.20.20.80">
    <property type="entry name" value="Glycosidases"/>
    <property type="match status" value="1"/>
</dbReference>
<organism evidence="15 16">
    <name type="scientific">Enorma phocaeensis</name>
    <dbReference type="NCBI Taxonomy" id="1871019"/>
    <lineage>
        <taxon>Bacteria</taxon>
        <taxon>Bacillati</taxon>
        <taxon>Actinomycetota</taxon>
        <taxon>Coriobacteriia</taxon>
        <taxon>Coriobacteriales</taxon>
        <taxon>Coriobacteriaceae</taxon>
        <taxon>Enorma</taxon>
    </lineage>
</organism>
<dbReference type="SUPFAM" id="SSF51445">
    <property type="entry name" value="(Trans)glycosidases"/>
    <property type="match status" value="1"/>
</dbReference>
<keyword evidence="2" id="KW-1003">Cell membrane</keyword>
<dbReference type="InterPro" id="IPR017853">
    <property type="entry name" value="GH"/>
</dbReference>
<keyword evidence="10" id="KW-0961">Cell wall biogenesis/degradation</keyword>
<proteinExistence type="inferred from homology"/>
<comment type="caution">
    <text evidence="15">The sequence shown here is derived from an EMBL/GenBank/DDBJ whole genome shotgun (WGS) entry which is preliminary data.</text>
</comment>
<evidence type="ECO:0000256" key="6">
    <source>
        <dbReference type="ARBA" id="ARBA00022989"/>
    </source>
</evidence>
<evidence type="ECO:0000256" key="3">
    <source>
        <dbReference type="ARBA" id="ARBA00022692"/>
    </source>
</evidence>
<dbReference type="EMBL" id="JAUDDZ010000005">
    <property type="protein sequence ID" value="MDM8274868.1"/>
    <property type="molecule type" value="Genomic_DNA"/>
</dbReference>
<evidence type="ECO:0000256" key="12">
    <source>
        <dbReference type="ARBA" id="ARBA00041260"/>
    </source>
</evidence>
<evidence type="ECO:0000256" key="13">
    <source>
        <dbReference type="RuleBase" id="RU361153"/>
    </source>
</evidence>
<evidence type="ECO:0000256" key="2">
    <source>
        <dbReference type="ARBA" id="ARBA00022475"/>
    </source>
</evidence>
<comment type="function">
    <text evidence="11">Glucosidase involved in the degradation of cellulosic biomass. Active on lichenan.</text>
</comment>
<evidence type="ECO:0000256" key="9">
    <source>
        <dbReference type="ARBA" id="ARBA00023295"/>
    </source>
</evidence>
<name>A0ABT7V8N8_9ACTN</name>
<dbReference type="RefSeq" id="WP_289544983.1">
    <property type="nucleotide sequence ID" value="NZ_JAUDDZ010000005.1"/>
</dbReference>
<evidence type="ECO:0000256" key="11">
    <source>
        <dbReference type="ARBA" id="ARBA00037126"/>
    </source>
</evidence>
<comment type="subcellular location">
    <subcellularLocation>
        <location evidence="1">Cell membrane</location>
        <topology evidence="1">Single-pass type II membrane protein</topology>
    </subcellularLocation>
</comment>
<evidence type="ECO:0000256" key="10">
    <source>
        <dbReference type="ARBA" id="ARBA00023316"/>
    </source>
</evidence>
<keyword evidence="7" id="KW-0472">Membrane</keyword>
<keyword evidence="4 13" id="KW-0378">Hydrolase</keyword>
<evidence type="ECO:0000313" key="15">
    <source>
        <dbReference type="EMBL" id="MDM8274868.1"/>
    </source>
</evidence>
<evidence type="ECO:0000313" key="16">
    <source>
        <dbReference type="Proteomes" id="UP001529421"/>
    </source>
</evidence>
<dbReference type="InterPro" id="IPR001547">
    <property type="entry name" value="Glyco_hydro_5"/>
</dbReference>
<dbReference type="PANTHER" id="PTHR31297">
    <property type="entry name" value="GLUCAN ENDO-1,6-BETA-GLUCOSIDASE B"/>
    <property type="match status" value="1"/>
</dbReference>
<dbReference type="Proteomes" id="UP001529421">
    <property type="component" value="Unassembled WGS sequence"/>
</dbReference>
<protein>
    <recommendedName>
        <fullName evidence="12">Exo-1,3-beta-glucanase D</fullName>
    </recommendedName>
</protein>